<dbReference type="InterPro" id="IPR000312">
    <property type="entry name" value="Glycosyl_Trfase_fam3"/>
</dbReference>
<dbReference type="SUPFAM" id="SSF52418">
    <property type="entry name" value="Nucleoside phosphorylase/phosphoribosyltransferase catalytic domain"/>
    <property type="match status" value="1"/>
</dbReference>
<evidence type="ECO:0000256" key="7">
    <source>
        <dbReference type="ARBA" id="ARBA00052328"/>
    </source>
</evidence>
<proteinExistence type="inferred from homology"/>
<evidence type="ECO:0000256" key="5">
    <source>
        <dbReference type="ARBA" id="ARBA00022822"/>
    </source>
</evidence>
<reference evidence="12 13" key="1">
    <citation type="submission" date="2019-05" db="EMBL/GenBank/DDBJ databases">
        <authorList>
            <person name="Farhan Ul Haque M."/>
        </authorList>
    </citation>
    <scope>NUCLEOTIDE SEQUENCE [LARGE SCALE GENOMIC DNA]</scope>
    <source>
        <strain evidence="12">2</strain>
    </source>
</reference>
<dbReference type="GO" id="GO:0000287">
    <property type="term" value="F:magnesium ion binding"/>
    <property type="evidence" value="ECO:0007669"/>
    <property type="project" value="UniProtKB-UniRule"/>
</dbReference>
<dbReference type="Gene3D" id="1.20.970.10">
    <property type="entry name" value="Transferase, Pyrimidine Nucleoside Phosphorylase, Chain C"/>
    <property type="match status" value="1"/>
</dbReference>
<keyword evidence="5 9" id="KW-0822">Tryptophan biosynthesis</keyword>
<keyword evidence="6 9" id="KW-0057">Aromatic amino acid biosynthesis</keyword>
<evidence type="ECO:0000256" key="8">
    <source>
        <dbReference type="ARBA" id="ARBA00061188"/>
    </source>
</evidence>
<dbReference type="InterPro" id="IPR036320">
    <property type="entry name" value="Glycosyl_Trfase_fam3_N_dom_sf"/>
</dbReference>
<dbReference type="GO" id="GO:0004048">
    <property type="term" value="F:anthranilate phosphoribosyltransferase activity"/>
    <property type="evidence" value="ECO:0007669"/>
    <property type="project" value="UniProtKB-UniRule"/>
</dbReference>
<dbReference type="Pfam" id="PF02885">
    <property type="entry name" value="Glycos_trans_3N"/>
    <property type="match status" value="1"/>
</dbReference>
<sequence>MDALKPLIAKVATGASLTEAEARIAFDHIFAGNATAAQLGAFLMALRLRGETIEEITGAVTAMRAQMLRVEAPANAIDIVGTGGDGHGTYNVSTLAALIVAACGVPVAKHGNRAASSRSGASDVLSMLGVKIGLSPADVEASMREAGVGFMSAQAHHAAMRHVAPIRAELGARTIFNLLGPLCNPAGVKYQLLGVYAADWLEPLAHVLRNLGSERVWLVHGADGLDEATTTGPTLVTALESGLIRSFEITPEAAGLPRASLKDLKGGTPAVNAAALRAVLEGHKTPYRDIAILNAAMALVIAEKAGDLKEGAAQAAAAIDDGRAAATLTKLVKVSNRATVRSDLAPNAVAMGSDP</sequence>
<feature type="binding site" evidence="9">
    <location>
        <position position="81"/>
    </location>
    <ligand>
        <name>anthranilate</name>
        <dbReference type="ChEBI" id="CHEBI:16567"/>
        <label>1</label>
    </ligand>
</feature>
<evidence type="ECO:0000256" key="6">
    <source>
        <dbReference type="ARBA" id="ARBA00023141"/>
    </source>
</evidence>
<protein>
    <recommendedName>
        <fullName evidence="9">Anthranilate phosphoribosyltransferase</fullName>
        <ecNumber evidence="9">2.4.2.18</ecNumber>
    </recommendedName>
</protein>
<dbReference type="EMBL" id="CABFMQ020000142">
    <property type="protein sequence ID" value="VTZ52431.1"/>
    <property type="molecule type" value="Genomic_DNA"/>
</dbReference>
<keyword evidence="9" id="KW-0479">Metal-binding</keyword>
<feature type="binding site" evidence="9">
    <location>
        <begin position="84"/>
        <end position="85"/>
    </location>
    <ligand>
        <name>5-phospho-alpha-D-ribose 1-diphosphate</name>
        <dbReference type="ChEBI" id="CHEBI:58017"/>
    </ligand>
</feature>
<feature type="domain" description="Glycosyl transferase family 3 N-terminal" evidence="11">
    <location>
        <begin position="5"/>
        <end position="66"/>
    </location>
</feature>
<evidence type="ECO:0000313" key="12">
    <source>
        <dbReference type="EMBL" id="VTZ52431.1"/>
    </source>
</evidence>
<evidence type="ECO:0000256" key="1">
    <source>
        <dbReference type="ARBA" id="ARBA00004907"/>
    </source>
</evidence>
<comment type="catalytic activity">
    <reaction evidence="7 9">
        <text>N-(5-phospho-beta-D-ribosyl)anthranilate + diphosphate = 5-phospho-alpha-D-ribose 1-diphosphate + anthranilate</text>
        <dbReference type="Rhea" id="RHEA:11768"/>
        <dbReference type="ChEBI" id="CHEBI:16567"/>
        <dbReference type="ChEBI" id="CHEBI:18277"/>
        <dbReference type="ChEBI" id="CHEBI:33019"/>
        <dbReference type="ChEBI" id="CHEBI:58017"/>
        <dbReference type="EC" id="2.4.2.18"/>
    </reaction>
</comment>
<organism evidence="12 13">
    <name type="scientific">Methylocella tundrae</name>
    <dbReference type="NCBI Taxonomy" id="227605"/>
    <lineage>
        <taxon>Bacteria</taxon>
        <taxon>Pseudomonadati</taxon>
        <taxon>Pseudomonadota</taxon>
        <taxon>Alphaproteobacteria</taxon>
        <taxon>Hyphomicrobiales</taxon>
        <taxon>Beijerinckiaceae</taxon>
        <taxon>Methylocella</taxon>
    </lineage>
</organism>
<dbReference type="InterPro" id="IPR035902">
    <property type="entry name" value="Nuc_phospho_transferase"/>
</dbReference>
<evidence type="ECO:0000259" key="10">
    <source>
        <dbReference type="Pfam" id="PF00591"/>
    </source>
</evidence>
<keyword evidence="13" id="KW-1185">Reference proteome</keyword>
<dbReference type="EC" id="2.4.2.18" evidence="9"/>
<feature type="binding site" evidence="9">
    <location>
        <position position="167"/>
    </location>
    <ligand>
        <name>anthranilate</name>
        <dbReference type="ChEBI" id="CHEBI:16567"/>
        <label>2</label>
    </ligand>
</feature>
<comment type="similarity">
    <text evidence="8">In the C-terminal section; belongs to the anthranilate phosphoribosyltransferase family.</text>
</comment>
<keyword evidence="2 9" id="KW-0028">Amino-acid biosynthesis</keyword>
<comment type="caution">
    <text evidence="9">Lacks conserved residue(s) required for the propagation of feature annotation.</text>
</comment>
<comment type="pathway">
    <text evidence="1 9">Amino-acid biosynthesis; L-tryptophan biosynthesis; L-tryptophan from chorismate: step 2/5.</text>
</comment>
<comment type="subunit">
    <text evidence="9">Homodimer.</text>
</comment>
<feature type="binding site" evidence="9">
    <location>
        <position position="81"/>
    </location>
    <ligand>
        <name>5-phospho-alpha-D-ribose 1-diphosphate</name>
        <dbReference type="ChEBI" id="CHEBI:58017"/>
    </ligand>
</feature>
<dbReference type="UniPathway" id="UPA00035">
    <property type="reaction ID" value="UER00041"/>
</dbReference>
<dbReference type="GO" id="GO:0005829">
    <property type="term" value="C:cytosol"/>
    <property type="evidence" value="ECO:0007669"/>
    <property type="project" value="TreeGrafter"/>
</dbReference>
<feature type="binding site" evidence="9">
    <location>
        <position position="226"/>
    </location>
    <ligand>
        <name>Mg(2+)</name>
        <dbReference type="ChEBI" id="CHEBI:18420"/>
        <label>2</label>
    </ligand>
</feature>
<dbReference type="InterPro" id="IPR017459">
    <property type="entry name" value="Glycosyl_Trfase_fam3_N_dom"/>
</dbReference>
<dbReference type="Proteomes" id="UP000485880">
    <property type="component" value="Unassembled WGS sequence"/>
</dbReference>
<keyword evidence="3 9" id="KW-0328">Glycosyltransferase</keyword>
<feature type="binding site" evidence="9">
    <location>
        <position position="93"/>
    </location>
    <ligand>
        <name>Mg(2+)</name>
        <dbReference type="ChEBI" id="CHEBI:18420"/>
        <label>1</label>
    </ligand>
</feature>
<keyword evidence="4 9" id="KW-0808">Transferase</keyword>
<dbReference type="PANTHER" id="PTHR43285:SF2">
    <property type="entry name" value="ANTHRANILATE PHOSPHORIBOSYLTRANSFERASE"/>
    <property type="match status" value="1"/>
</dbReference>
<evidence type="ECO:0000256" key="9">
    <source>
        <dbReference type="HAMAP-Rule" id="MF_00211"/>
    </source>
</evidence>
<feature type="binding site" evidence="9">
    <location>
        <begin position="91"/>
        <end position="94"/>
    </location>
    <ligand>
        <name>5-phospho-alpha-D-ribose 1-diphosphate</name>
        <dbReference type="ChEBI" id="CHEBI:58017"/>
    </ligand>
</feature>
<dbReference type="AlphaFoldDB" id="A0A8B6MCJ0"/>
<dbReference type="HAMAP" id="MF_00211">
    <property type="entry name" value="TrpD"/>
    <property type="match status" value="1"/>
</dbReference>
<gene>
    <name evidence="9 12" type="primary">trpD</name>
    <name evidence="12" type="ORF">MPC4_80102</name>
</gene>
<comment type="similarity">
    <text evidence="9">Belongs to the anthranilate phosphoribosyltransferase family.</text>
</comment>
<comment type="caution">
    <text evidence="12">The sequence shown here is derived from an EMBL/GenBank/DDBJ whole genome shotgun (WGS) entry which is preliminary data.</text>
</comment>
<evidence type="ECO:0000259" key="11">
    <source>
        <dbReference type="Pfam" id="PF02885"/>
    </source>
</evidence>
<dbReference type="NCBIfam" id="TIGR01245">
    <property type="entry name" value="trpD"/>
    <property type="match status" value="1"/>
</dbReference>
<dbReference type="SUPFAM" id="SSF47648">
    <property type="entry name" value="Nucleoside phosphorylase/phosphoribosyltransferase N-terminal domain"/>
    <property type="match status" value="1"/>
</dbReference>
<dbReference type="RefSeq" id="WP_174514010.1">
    <property type="nucleotide sequence ID" value="NZ_CABFMQ020000142.1"/>
</dbReference>
<comment type="function">
    <text evidence="9">Catalyzes the transfer of the phosphoribosyl group of 5-phosphorylribose-1-pyrophosphate (PRPP) to anthranilate to yield N-(5'-phosphoribosyl)-anthranilate (PRA).</text>
</comment>
<feature type="binding site" evidence="9">
    <location>
        <position position="227"/>
    </location>
    <ligand>
        <name>Mg(2+)</name>
        <dbReference type="ChEBI" id="CHEBI:18420"/>
        <label>2</label>
    </ligand>
</feature>
<dbReference type="PANTHER" id="PTHR43285">
    <property type="entry name" value="ANTHRANILATE PHOSPHORIBOSYLTRANSFERASE"/>
    <property type="match status" value="1"/>
</dbReference>
<feature type="binding site" evidence="9">
    <location>
        <position position="112"/>
    </location>
    <ligand>
        <name>anthranilate</name>
        <dbReference type="ChEBI" id="CHEBI:16567"/>
        <label>1</label>
    </ligand>
</feature>
<name>A0A8B6MCJ0_METTU</name>
<dbReference type="GO" id="GO:0000162">
    <property type="term" value="P:L-tryptophan biosynthetic process"/>
    <property type="evidence" value="ECO:0007669"/>
    <property type="project" value="UniProtKB-UniRule"/>
</dbReference>
<keyword evidence="9" id="KW-0460">Magnesium</keyword>
<dbReference type="Pfam" id="PF00591">
    <property type="entry name" value="Glycos_transf_3"/>
    <property type="match status" value="1"/>
</dbReference>
<dbReference type="Gene3D" id="3.40.1030.10">
    <property type="entry name" value="Nucleoside phosphorylase/phosphoribosyltransferase catalytic domain"/>
    <property type="match status" value="1"/>
</dbReference>
<evidence type="ECO:0000256" key="4">
    <source>
        <dbReference type="ARBA" id="ARBA00022679"/>
    </source>
</evidence>
<evidence type="ECO:0000256" key="2">
    <source>
        <dbReference type="ARBA" id="ARBA00022605"/>
    </source>
</evidence>
<feature type="binding site" evidence="9">
    <location>
        <position position="227"/>
    </location>
    <ligand>
        <name>Mg(2+)</name>
        <dbReference type="ChEBI" id="CHEBI:18420"/>
        <label>1</label>
    </ligand>
</feature>
<comment type="cofactor">
    <cofactor evidence="9">
        <name>Mg(2+)</name>
        <dbReference type="ChEBI" id="CHEBI:18420"/>
    </cofactor>
    <text evidence="9">Binds 2 magnesium ions per monomer.</text>
</comment>
<dbReference type="FunFam" id="3.40.1030.10:FF:000002">
    <property type="entry name" value="Anthranilate phosphoribosyltransferase"/>
    <property type="match status" value="1"/>
</dbReference>
<feature type="domain" description="Glycosyl transferase family 3" evidence="10">
    <location>
        <begin position="75"/>
        <end position="324"/>
    </location>
</feature>
<dbReference type="InterPro" id="IPR005940">
    <property type="entry name" value="Anthranilate_Pribosyl_Tfrase"/>
</dbReference>
<feature type="binding site" evidence="9">
    <location>
        <begin position="109"/>
        <end position="117"/>
    </location>
    <ligand>
        <name>5-phospho-alpha-D-ribose 1-diphosphate</name>
        <dbReference type="ChEBI" id="CHEBI:58017"/>
    </ligand>
</feature>
<evidence type="ECO:0000313" key="13">
    <source>
        <dbReference type="Proteomes" id="UP000485880"/>
    </source>
</evidence>
<evidence type="ECO:0000256" key="3">
    <source>
        <dbReference type="ARBA" id="ARBA00022676"/>
    </source>
</evidence>
<feature type="binding site" evidence="9">
    <location>
        <position position="121"/>
    </location>
    <ligand>
        <name>5-phospho-alpha-D-ribose 1-diphosphate</name>
        <dbReference type="ChEBI" id="CHEBI:58017"/>
    </ligand>
</feature>
<accession>A0A8B6MCJ0</accession>
<feature type="binding site" evidence="9">
    <location>
        <position position="89"/>
    </location>
    <ligand>
        <name>5-phospho-alpha-D-ribose 1-diphosphate</name>
        <dbReference type="ChEBI" id="CHEBI:58017"/>
    </ligand>
</feature>